<gene>
    <name evidence="9" type="ORF">ENKNEFLB_01307</name>
</gene>
<dbReference type="Pfam" id="PF03458">
    <property type="entry name" value="Gly_transporter"/>
    <property type="match status" value="2"/>
</dbReference>
<evidence type="ECO:0000256" key="7">
    <source>
        <dbReference type="SAM" id="Phobius"/>
    </source>
</evidence>
<evidence type="ECO:0000256" key="6">
    <source>
        <dbReference type="ARBA" id="ARBA00023136"/>
    </source>
</evidence>
<dbReference type="PANTHER" id="PTHR30506:SF3">
    <property type="entry name" value="UPF0126 INNER MEMBRANE PROTEIN YADS-RELATED"/>
    <property type="match status" value="1"/>
</dbReference>
<feature type="transmembrane region" description="Helical" evidence="7">
    <location>
        <begin position="75"/>
        <end position="95"/>
    </location>
</feature>
<feature type="transmembrane region" description="Helical" evidence="7">
    <location>
        <begin position="197"/>
        <end position="216"/>
    </location>
</feature>
<evidence type="ECO:0000256" key="3">
    <source>
        <dbReference type="ARBA" id="ARBA00022475"/>
    </source>
</evidence>
<dbReference type="InterPro" id="IPR005115">
    <property type="entry name" value="Gly_transporter"/>
</dbReference>
<keyword evidence="10" id="KW-1185">Reference proteome</keyword>
<name>A0ABX8EEK8_9ACTN</name>
<comment type="similarity">
    <text evidence="2">Belongs to the UPF0126 family.</text>
</comment>
<evidence type="ECO:0000256" key="4">
    <source>
        <dbReference type="ARBA" id="ARBA00022692"/>
    </source>
</evidence>
<dbReference type="Proteomes" id="UP000679307">
    <property type="component" value="Chromosome"/>
</dbReference>
<dbReference type="RefSeq" id="WP_246535873.1">
    <property type="nucleotide sequence ID" value="NZ_BAAAHS010000010.1"/>
</dbReference>
<sequence>MGPVELTDSGTLATLRLVLDLVGVFVFALSGALLAVRRGLDLFGVLVLAWVAGLGGGTLRDLLLGRTPPAGVSDGRLVTAALLAGLLVFGLYGAYRDLARRHPDVRWGRASYAVRVLDAVGLGVFAVNGALLALAVGAGPLTATIVGGVTAIGGGLLRDLLVGQVPEVLRRELYAVPALTGAGLVVLADHLGVLSSAVAVGCAGLVTVVRLVAVGLDLNAPRALRTEGPIRWPRREE</sequence>
<feature type="transmembrane region" description="Helical" evidence="7">
    <location>
        <begin position="12"/>
        <end position="35"/>
    </location>
</feature>
<keyword evidence="5 7" id="KW-1133">Transmembrane helix</keyword>
<evidence type="ECO:0000259" key="8">
    <source>
        <dbReference type="Pfam" id="PF03458"/>
    </source>
</evidence>
<evidence type="ECO:0000256" key="5">
    <source>
        <dbReference type="ARBA" id="ARBA00022989"/>
    </source>
</evidence>
<keyword evidence="6 7" id="KW-0472">Membrane</keyword>
<evidence type="ECO:0000256" key="2">
    <source>
        <dbReference type="ARBA" id="ARBA00008193"/>
    </source>
</evidence>
<feature type="transmembrane region" description="Helical" evidence="7">
    <location>
        <begin position="42"/>
        <end position="63"/>
    </location>
</feature>
<accession>A0ABX8EEK8</accession>
<protein>
    <recommendedName>
        <fullName evidence="8">Glycine transporter domain-containing protein</fullName>
    </recommendedName>
</protein>
<proteinExistence type="inferred from homology"/>
<dbReference type="PANTHER" id="PTHR30506">
    <property type="entry name" value="INNER MEMBRANE PROTEIN"/>
    <property type="match status" value="1"/>
</dbReference>
<organism evidence="9 10">
    <name type="scientific">Nocardioides aquaticus</name>
    <dbReference type="NCBI Taxonomy" id="160826"/>
    <lineage>
        <taxon>Bacteria</taxon>
        <taxon>Bacillati</taxon>
        <taxon>Actinomycetota</taxon>
        <taxon>Actinomycetes</taxon>
        <taxon>Propionibacteriales</taxon>
        <taxon>Nocardioidaceae</taxon>
        <taxon>Nocardioides</taxon>
    </lineage>
</organism>
<evidence type="ECO:0000313" key="9">
    <source>
        <dbReference type="EMBL" id="QVT78929.1"/>
    </source>
</evidence>
<feature type="domain" description="Glycine transporter" evidence="8">
    <location>
        <begin position="116"/>
        <end position="188"/>
    </location>
</feature>
<feature type="transmembrane region" description="Helical" evidence="7">
    <location>
        <begin position="116"/>
        <end position="135"/>
    </location>
</feature>
<feature type="domain" description="Glycine transporter" evidence="8">
    <location>
        <begin position="18"/>
        <end position="92"/>
    </location>
</feature>
<comment type="subcellular location">
    <subcellularLocation>
        <location evidence="1">Cell membrane</location>
        <topology evidence="1">Multi-pass membrane protein</topology>
    </subcellularLocation>
</comment>
<keyword evidence="4 7" id="KW-0812">Transmembrane</keyword>
<evidence type="ECO:0000313" key="10">
    <source>
        <dbReference type="Proteomes" id="UP000679307"/>
    </source>
</evidence>
<dbReference type="EMBL" id="CP075371">
    <property type="protein sequence ID" value="QVT78929.1"/>
    <property type="molecule type" value="Genomic_DNA"/>
</dbReference>
<keyword evidence="3" id="KW-1003">Cell membrane</keyword>
<reference evidence="9 10" key="1">
    <citation type="submission" date="2021-05" db="EMBL/GenBank/DDBJ databases">
        <title>Complete genome of Nocardioides aquaticus KCTC 9944T isolated from meromictic and hypersaline Ekho Lake, Antarctica.</title>
        <authorList>
            <person name="Hwang K."/>
            <person name="Kim K.M."/>
            <person name="Choe H."/>
        </authorList>
    </citation>
    <scope>NUCLEOTIDE SEQUENCE [LARGE SCALE GENOMIC DNA]</scope>
    <source>
        <strain evidence="9 10">KCTC 9944</strain>
    </source>
</reference>
<evidence type="ECO:0000256" key="1">
    <source>
        <dbReference type="ARBA" id="ARBA00004651"/>
    </source>
</evidence>